<name>A0A699WRA2_TANCI</name>
<sequence>IDTNWLTCHFIGESMGHVRTDELGVPFAVVVDSTTSVTLRERDSNEKIRFAMAGMEEVEDVVDVVKNLTKGRYIWGEMVLNRRNR</sequence>
<keyword evidence="2" id="KW-0436">Ligase</keyword>
<dbReference type="GO" id="GO:0070150">
    <property type="term" value="P:mitochondrial glycyl-tRNA aminoacylation"/>
    <property type="evidence" value="ECO:0007669"/>
    <property type="project" value="TreeGrafter"/>
</dbReference>
<gene>
    <name evidence="2" type="ORF">Tci_920115</name>
</gene>
<dbReference type="PANTHER" id="PTHR10745">
    <property type="entry name" value="GLYCYL-TRNA SYNTHETASE/DNA POLYMERASE SUBUNIT GAMMA-2"/>
    <property type="match status" value="1"/>
</dbReference>
<evidence type="ECO:0000313" key="2">
    <source>
        <dbReference type="EMBL" id="GFD48146.1"/>
    </source>
</evidence>
<feature type="domain" description="Anticodon-binding" evidence="1">
    <location>
        <begin position="19"/>
        <end position="55"/>
    </location>
</feature>
<dbReference type="SUPFAM" id="SSF52954">
    <property type="entry name" value="Class II aaRS ABD-related"/>
    <property type="match status" value="1"/>
</dbReference>
<organism evidence="2">
    <name type="scientific">Tanacetum cinerariifolium</name>
    <name type="common">Dalmatian daisy</name>
    <name type="synonym">Chrysanthemum cinerariifolium</name>
    <dbReference type="NCBI Taxonomy" id="118510"/>
    <lineage>
        <taxon>Eukaryota</taxon>
        <taxon>Viridiplantae</taxon>
        <taxon>Streptophyta</taxon>
        <taxon>Embryophyta</taxon>
        <taxon>Tracheophyta</taxon>
        <taxon>Spermatophyta</taxon>
        <taxon>Magnoliopsida</taxon>
        <taxon>eudicotyledons</taxon>
        <taxon>Gunneridae</taxon>
        <taxon>Pentapetalae</taxon>
        <taxon>asterids</taxon>
        <taxon>campanulids</taxon>
        <taxon>Asterales</taxon>
        <taxon>Asteraceae</taxon>
        <taxon>Asteroideae</taxon>
        <taxon>Anthemideae</taxon>
        <taxon>Anthemidinae</taxon>
        <taxon>Tanacetum</taxon>
    </lineage>
</organism>
<dbReference type="InterPro" id="IPR036621">
    <property type="entry name" value="Anticodon-bd_dom_sf"/>
</dbReference>
<dbReference type="InterPro" id="IPR004154">
    <property type="entry name" value="Anticodon-bd"/>
</dbReference>
<accession>A0A699WRA2</accession>
<feature type="non-terminal residue" evidence="2">
    <location>
        <position position="1"/>
    </location>
</feature>
<protein>
    <submittedName>
        <fullName evidence="2">Glycine--tRNA ligase, mitochondrial 1-like</fullName>
    </submittedName>
</protein>
<dbReference type="PANTHER" id="PTHR10745:SF0">
    <property type="entry name" value="GLYCINE--TRNA LIGASE"/>
    <property type="match status" value="1"/>
</dbReference>
<reference evidence="2" key="1">
    <citation type="journal article" date="2019" name="Sci. Rep.">
        <title>Draft genome of Tanacetum cinerariifolium, the natural source of mosquito coil.</title>
        <authorList>
            <person name="Yamashiro T."/>
            <person name="Shiraishi A."/>
            <person name="Satake H."/>
            <person name="Nakayama K."/>
        </authorList>
    </citation>
    <scope>NUCLEOTIDE SEQUENCE</scope>
</reference>
<dbReference type="AlphaFoldDB" id="A0A699WRA2"/>
<evidence type="ECO:0000259" key="1">
    <source>
        <dbReference type="Pfam" id="PF03129"/>
    </source>
</evidence>
<dbReference type="EMBL" id="BKCJ011716096">
    <property type="protein sequence ID" value="GFD48146.1"/>
    <property type="molecule type" value="Genomic_DNA"/>
</dbReference>
<dbReference type="Pfam" id="PF03129">
    <property type="entry name" value="HGTP_anticodon"/>
    <property type="match status" value="1"/>
</dbReference>
<dbReference type="GO" id="GO:0005739">
    <property type="term" value="C:mitochondrion"/>
    <property type="evidence" value="ECO:0007669"/>
    <property type="project" value="TreeGrafter"/>
</dbReference>
<dbReference type="Gene3D" id="3.40.50.800">
    <property type="entry name" value="Anticodon-binding domain"/>
    <property type="match status" value="1"/>
</dbReference>
<proteinExistence type="predicted"/>
<dbReference type="InterPro" id="IPR027031">
    <property type="entry name" value="Gly-tRNA_synthase/POLG2"/>
</dbReference>
<dbReference type="GO" id="GO:0004820">
    <property type="term" value="F:glycine-tRNA ligase activity"/>
    <property type="evidence" value="ECO:0007669"/>
    <property type="project" value="TreeGrafter"/>
</dbReference>
<comment type="caution">
    <text evidence="2">The sequence shown here is derived from an EMBL/GenBank/DDBJ whole genome shotgun (WGS) entry which is preliminary data.</text>
</comment>